<dbReference type="RefSeq" id="WP_152772180.1">
    <property type="nucleotide sequence ID" value="NZ_VJZC01000094.1"/>
</dbReference>
<name>A0A5N8XJ98_9ACTN</name>
<feature type="region of interest" description="Disordered" evidence="1">
    <location>
        <begin position="339"/>
        <end position="361"/>
    </location>
</feature>
<gene>
    <name evidence="4" type="ORF">FNH08_16185</name>
</gene>
<evidence type="ECO:0000313" key="5">
    <source>
        <dbReference type="Proteomes" id="UP000400924"/>
    </source>
</evidence>
<dbReference type="PANTHER" id="PTHR43767">
    <property type="entry name" value="LONG-CHAIN-FATTY-ACID--COA LIGASE"/>
    <property type="match status" value="1"/>
</dbReference>
<feature type="compositionally biased region" description="Basic and acidic residues" evidence="1">
    <location>
        <begin position="536"/>
        <end position="550"/>
    </location>
</feature>
<dbReference type="PANTHER" id="PTHR43767:SF1">
    <property type="entry name" value="NONRIBOSOMAL PEPTIDE SYNTHASE PES1 (EUROFUNG)-RELATED"/>
    <property type="match status" value="1"/>
</dbReference>
<dbReference type="GO" id="GO:0016878">
    <property type="term" value="F:acid-thiol ligase activity"/>
    <property type="evidence" value="ECO:0007669"/>
    <property type="project" value="UniProtKB-ARBA"/>
</dbReference>
<evidence type="ECO:0000313" key="4">
    <source>
        <dbReference type="EMBL" id="MPY58645.1"/>
    </source>
</evidence>
<dbReference type="EMBL" id="VJZC01000094">
    <property type="protein sequence ID" value="MPY58645.1"/>
    <property type="molecule type" value="Genomic_DNA"/>
</dbReference>
<comment type="caution">
    <text evidence="4">The sequence shown here is derived from an EMBL/GenBank/DDBJ whole genome shotgun (WGS) entry which is preliminary data.</text>
</comment>
<protein>
    <submittedName>
        <fullName evidence="4">Acyl--CoA ligase</fullName>
    </submittedName>
</protein>
<evidence type="ECO:0000259" key="2">
    <source>
        <dbReference type="Pfam" id="PF00501"/>
    </source>
</evidence>
<dbReference type="InterPro" id="IPR000873">
    <property type="entry name" value="AMP-dep_synth/lig_dom"/>
</dbReference>
<organism evidence="4 5">
    <name type="scientific">Streptomyces spongiae</name>
    <dbReference type="NCBI Taxonomy" id="565072"/>
    <lineage>
        <taxon>Bacteria</taxon>
        <taxon>Bacillati</taxon>
        <taxon>Actinomycetota</taxon>
        <taxon>Actinomycetes</taxon>
        <taxon>Kitasatosporales</taxon>
        <taxon>Streptomycetaceae</taxon>
        <taxon>Streptomyces</taxon>
    </lineage>
</organism>
<dbReference type="SUPFAM" id="SSF56801">
    <property type="entry name" value="Acetyl-CoA synthetase-like"/>
    <property type="match status" value="1"/>
</dbReference>
<dbReference type="InterPro" id="IPR045851">
    <property type="entry name" value="AMP-bd_C_sf"/>
</dbReference>
<dbReference type="AlphaFoldDB" id="A0A5N8XJ98"/>
<keyword evidence="5" id="KW-1185">Reference proteome</keyword>
<dbReference type="InterPro" id="IPR050237">
    <property type="entry name" value="ATP-dep_AMP-bd_enzyme"/>
</dbReference>
<proteinExistence type="predicted"/>
<sequence length="575" mass="60903">MVTGELSPPAADTPPQTIPSVLSRSAREHPLSPALTDGLLRLTYDRLQAEVTAVARALTPLVRPGDRVALQLPRSAEYVVLYLAVLSLGAAVAPLAHELSPTETHAELAACGPVLLLCDPGARAARRGRFNATDDRRAGAAAAPPAVVHVPVRAHAEGDLAALRSACGAAAGQGVDARVDPAAAAVLLATSGSYGRPKRVVLTHAALLASARAHRASLDGAHRRETALAVVPLNFGYCNTVQLVGQIDGGGHIVLLDGDFLPSRFGRLVQENQVTSTLLVPSMLRLLTLGDWHRTYDLGSLRHIVYGGAPTPPEILRRLGQRLPDVELVETYGQTEAGPRVTTMRQHDRRDRPTSVGRPLPGVEVTIRDREFKALPAGRTGQITVRGPGVMTGYHDRPEETARVLRGGWLLTGDLGSLDADGFLYLRGRLRNMAIVSGMNVSLEEVEACLTAHPAVTEAVCGVRADARAGETLVAWVRFAADVEGGRPEPLETGPVGDEQGAVTEELTGFCRERLSPHKVPRRITAVADFPRTRTGKVDRSALSADRRDVPAGPGVPGEPGTSGADVPDAEEAVR</sequence>
<dbReference type="Proteomes" id="UP000400924">
    <property type="component" value="Unassembled WGS sequence"/>
</dbReference>
<dbReference type="Pfam" id="PF00501">
    <property type="entry name" value="AMP-binding"/>
    <property type="match status" value="1"/>
</dbReference>
<dbReference type="Pfam" id="PF13193">
    <property type="entry name" value="AMP-binding_C"/>
    <property type="match status" value="1"/>
</dbReference>
<evidence type="ECO:0000256" key="1">
    <source>
        <dbReference type="SAM" id="MobiDB-lite"/>
    </source>
</evidence>
<dbReference type="InterPro" id="IPR025110">
    <property type="entry name" value="AMP-bd_C"/>
</dbReference>
<feature type="domain" description="AMP-binding enzyme C-terminal" evidence="3">
    <location>
        <begin position="445"/>
        <end position="537"/>
    </location>
</feature>
<dbReference type="OrthoDB" id="9803968at2"/>
<feature type="region of interest" description="Disordered" evidence="1">
    <location>
        <begin position="530"/>
        <end position="575"/>
    </location>
</feature>
<evidence type="ECO:0000259" key="3">
    <source>
        <dbReference type="Pfam" id="PF13193"/>
    </source>
</evidence>
<dbReference type="InterPro" id="IPR042099">
    <property type="entry name" value="ANL_N_sf"/>
</dbReference>
<keyword evidence="4" id="KW-0436">Ligase</keyword>
<dbReference type="Gene3D" id="3.40.50.12780">
    <property type="entry name" value="N-terminal domain of ligase-like"/>
    <property type="match status" value="1"/>
</dbReference>
<accession>A0A5N8XJ98</accession>
<reference evidence="4 5" key="1">
    <citation type="submission" date="2019-07" db="EMBL/GenBank/DDBJ databases">
        <title>New species of Amycolatopsis and Streptomyces.</title>
        <authorList>
            <person name="Duangmal K."/>
            <person name="Teo W.F.A."/>
            <person name="Lipun K."/>
        </authorList>
    </citation>
    <scope>NUCLEOTIDE SEQUENCE [LARGE SCALE GENOMIC DNA]</scope>
    <source>
        <strain evidence="4 5">NBRC 106415</strain>
    </source>
</reference>
<dbReference type="Gene3D" id="3.30.300.30">
    <property type="match status" value="1"/>
</dbReference>
<feature type="domain" description="AMP-dependent synthetase/ligase" evidence="2">
    <location>
        <begin position="23"/>
        <end position="395"/>
    </location>
</feature>